<dbReference type="Proteomes" id="UP000231501">
    <property type="component" value="Unassembled WGS sequence"/>
</dbReference>
<dbReference type="PANTHER" id="PTHR23408">
    <property type="entry name" value="METHYLMALONYL-COA MUTASE"/>
    <property type="match status" value="1"/>
</dbReference>
<dbReference type="NCBIfam" id="TIGR00750">
    <property type="entry name" value="lao"/>
    <property type="match status" value="1"/>
</dbReference>
<dbReference type="GO" id="GO:0005737">
    <property type="term" value="C:cytoplasm"/>
    <property type="evidence" value="ECO:0007669"/>
    <property type="project" value="TreeGrafter"/>
</dbReference>
<dbReference type="Gene3D" id="1.10.287.130">
    <property type="match status" value="1"/>
</dbReference>
<feature type="domain" description="AAA+ ATPase" evidence="3">
    <location>
        <begin position="32"/>
        <end position="199"/>
    </location>
</feature>
<evidence type="ECO:0000256" key="1">
    <source>
        <dbReference type="ARBA" id="ARBA00009625"/>
    </source>
</evidence>
<dbReference type="GO" id="GO:0003924">
    <property type="term" value="F:GTPase activity"/>
    <property type="evidence" value="ECO:0007669"/>
    <property type="project" value="InterPro"/>
</dbReference>
<dbReference type="Gene3D" id="3.40.50.300">
    <property type="entry name" value="P-loop containing nucleotide triphosphate hydrolases"/>
    <property type="match status" value="1"/>
</dbReference>
<dbReference type="Pfam" id="PF03308">
    <property type="entry name" value="MeaB"/>
    <property type="match status" value="1"/>
</dbReference>
<gene>
    <name evidence="4" type="ORF">CS062_08490</name>
</gene>
<evidence type="ECO:0000259" key="3">
    <source>
        <dbReference type="SMART" id="SM00382"/>
    </source>
</evidence>
<dbReference type="Gene3D" id="1.20.5.170">
    <property type="match status" value="1"/>
</dbReference>
<reference evidence="4 5" key="1">
    <citation type="submission" date="2017-11" db="EMBL/GenBank/DDBJ databases">
        <title>Draft genome sequence of Mitsuaria sp. HWN-4.</title>
        <authorList>
            <person name="Gundlapally S.R."/>
        </authorList>
    </citation>
    <scope>NUCLEOTIDE SEQUENCE [LARGE SCALE GENOMIC DNA]</scope>
    <source>
        <strain evidence="4 5">HWN-4</strain>
    </source>
</reference>
<dbReference type="EMBL" id="PEOG01000018">
    <property type="protein sequence ID" value="PIM53673.1"/>
    <property type="molecule type" value="Genomic_DNA"/>
</dbReference>
<proteinExistence type="inferred from homology"/>
<dbReference type="CDD" id="cd03114">
    <property type="entry name" value="MMAA-like"/>
    <property type="match status" value="1"/>
</dbReference>
<dbReference type="InterPro" id="IPR005129">
    <property type="entry name" value="GTPase_ArgK"/>
</dbReference>
<comment type="caution">
    <text evidence="4">The sequence shown here is derived from an EMBL/GenBank/DDBJ whole genome shotgun (WGS) entry which is preliminary data.</text>
</comment>
<feature type="compositionally biased region" description="Basic and acidic residues" evidence="2">
    <location>
        <begin position="232"/>
        <end position="243"/>
    </location>
</feature>
<dbReference type="SUPFAM" id="SSF52540">
    <property type="entry name" value="P-loop containing nucleoside triphosphate hydrolases"/>
    <property type="match status" value="1"/>
</dbReference>
<organism evidence="4 5">
    <name type="scientific">Roseateles chitinivorans</name>
    <dbReference type="NCBI Taxonomy" id="2917965"/>
    <lineage>
        <taxon>Bacteria</taxon>
        <taxon>Pseudomonadati</taxon>
        <taxon>Pseudomonadota</taxon>
        <taxon>Betaproteobacteria</taxon>
        <taxon>Burkholderiales</taxon>
        <taxon>Sphaerotilaceae</taxon>
        <taxon>Roseateles</taxon>
    </lineage>
</organism>
<evidence type="ECO:0000313" key="4">
    <source>
        <dbReference type="EMBL" id="PIM53673.1"/>
    </source>
</evidence>
<comment type="similarity">
    <text evidence="1">Belongs to the SIMIBI class G3E GTPase family. ArgK/MeaB subfamily.</text>
</comment>
<dbReference type="InterPro" id="IPR003593">
    <property type="entry name" value="AAA+_ATPase"/>
</dbReference>
<dbReference type="GO" id="GO:0005525">
    <property type="term" value="F:GTP binding"/>
    <property type="evidence" value="ECO:0007669"/>
    <property type="project" value="InterPro"/>
</dbReference>
<dbReference type="SMART" id="SM00382">
    <property type="entry name" value="AAA"/>
    <property type="match status" value="1"/>
</dbReference>
<name>A0A2G9CB89_9BURK</name>
<evidence type="ECO:0000313" key="5">
    <source>
        <dbReference type="Proteomes" id="UP000231501"/>
    </source>
</evidence>
<dbReference type="PANTHER" id="PTHR23408:SF3">
    <property type="entry name" value="METHYLMALONIC ACIDURIA TYPE A PROTEIN, MITOCHONDRIAL"/>
    <property type="match status" value="1"/>
</dbReference>
<dbReference type="NCBIfam" id="NF006958">
    <property type="entry name" value="PRK09435.1"/>
    <property type="match status" value="1"/>
</dbReference>
<evidence type="ECO:0000256" key="2">
    <source>
        <dbReference type="SAM" id="MobiDB-lite"/>
    </source>
</evidence>
<accession>A0A2G9CB89</accession>
<dbReference type="AlphaFoldDB" id="A0A2G9CB89"/>
<protein>
    <submittedName>
        <fullName evidence="4">Methylmalonyl Co-A mutase-associated GTPase MeaB</fullName>
    </submittedName>
</protein>
<feature type="region of interest" description="Disordered" evidence="2">
    <location>
        <begin position="209"/>
        <end position="243"/>
    </location>
</feature>
<dbReference type="InterPro" id="IPR027417">
    <property type="entry name" value="P-loop_NTPase"/>
</dbReference>
<keyword evidence="5" id="KW-1185">Reference proteome</keyword>
<sequence length="356" mass="37852">MAKAITLLESTRPDHRAQADALLTGLLPRAGRSLRLGISGVPGVGKSTFIEALGLALLDQGHRVAVLAVDPSSSVSGGSILGDKTRMERLSMDPRAYIRPSPSSGTLGGVAEKTREAMLVCEAAGFDIVIVETVGVGQSETAVAGMTDMYCLLQLPNAGDDLQAIKKGVMELADLVVINKADLDDAAATRAQAQITSSLRLYGMHRRPAHDHRSPLGHAPGLAGVAGAGEAGSERGEHGEGAHRPFWEPRVMRMSALKGEGVDAFWRAVTEFQALQRANGAFEEKRQQQALAWMWERIQSGLKQQFKAAPAVRGALEDITARVLGGQLAASTAARELLAKFSGDRNPEDSKDQRHA</sequence>
<dbReference type="OrthoDB" id="9778292at2"/>